<comment type="caution">
    <text evidence="1">The sequence shown here is derived from an EMBL/GenBank/DDBJ whole genome shotgun (WGS) entry which is preliminary data.</text>
</comment>
<gene>
    <name evidence="1" type="ORF">ACFO8Q_17260</name>
</gene>
<reference evidence="2" key="1">
    <citation type="journal article" date="2019" name="Int. J. Syst. Evol. Microbiol.">
        <title>The Global Catalogue of Microorganisms (GCM) 10K type strain sequencing project: providing services to taxonomists for standard genome sequencing and annotation.</title>
        <authorList>
            <consortium name="The Broad Institute Genomics Platform"/>
            <consortium name="The Broad Institute Genome Sequencing Center for Infectious Disease"/>
            <person name="Wu L."/>
            <person name="Ma J."/>
        </authorList>
    </citation>
    <scope>NUCLEOTIDE SEQUENCE [LARGE SCALE GENOMIC DNA]</scope>
    <source>
        <strain evidence="2">WYCCWR 12678</strain>
    </source>
</reference>
<name>A0ABV9Q758_9BACL</name>
<accession>A0ABV9Q758</accession>
<dbReference type="EMBL" id="JBHSHC010000116">
    <property type="protein sequence ID" value="MFC4769082.1"/>
    <property type="molecule type" value="Genomic_DNA"/>
</dbReference>
<protein>
    <submittedName>
        <fullName evidence="1">Uncharacterized protein</fullName>
    </submittedName>
</protein>
<dbReference type="InterPro" id="IPR011728">
    <property type="entry name" value="PhaP_Bmeg"/>
</dbReference>
<keyword evidence="2" id="KW-1185">Reference proteome</keyword>
<evidence type="ECO:0000313" key="2">
    <source>
        <dbReference type="Proteomes" id="UP001596002"/>
    </source>
</evidence>
<organism evidence="1 2">
    <name type="scientific">Effusibacillus consociatus</name>
    <dbReference type="NCBI Taxonomy" id="1117041"/>
    <lineage>
        <taxon>Bacteria</taxon>
        <taxon>Bacillati</taxon>
        <taxon>Bacillota</taxon>
        <taxon>Bacilli</taxon>
        <taxon>Bacillales</taxon>
        <taxon>Alicyclobacillaceae</taxon>
        <taxon>Effusibacillus</taxon>
    </lineage>
</organism>
<dbReference type="Proteomes" id="UP001596002">
    <property type="component" value="Unassembled WGS sequence"/>
</dbReference>
<dbReference type="RefSeq" id="WP_380027197.1">
    <property type="nucleotide sequence ID" value="NZ_JBHSHC010000116.1"/>
</dbReference>
<sequence length="164" mass="19454">MSPKEKNEMEVKYQVDSFVDTFWENCESGLARFQKYLADSEDAYVNGFGESRKVLAEQRGTIETFIKDIAKKDAVLGDQSTQLRNVVEKMEELTLSPMKFTFELMDKVHERLEENSREFVTWQRERRNTWSSLTNSYFKAAKNNHRAFWRAVEDTVRPFVWSDR</sequence>
<dbReference type="Pfam" id="PF09602">
    <property type="entry name" value="PhaP_Bmeg"/>
    <property type="match status" value="1"/>
</dbReference>
<evidence type="ECO:0000313" key="1">
    <source>
        <dbReference type="EMBL" id="MFC4769082.1"/>
    </source>
</evidence>
<proteinExistence type="predicted"/>